<name>A0ABW7ZWQ9_9ACTN</name>
<dbReference type="Gene3D" id="3.30.70.100">
    <property type="match status" value="1"/>
</dbReference>
<organism evidence="2 3">
    <name type="scientific">Nonomuraea indica</name>
    <dbReference type="NCBI Taxonomy" id="1581193"/>
    <lineage>
        <taxon>Bacteria</taxon>
        <taxon>Bacillati</taxon>
        <taxon>Actinomycetota</taxon>
        <taxon>Actinomycetes</taxon>
        <taxon>Streptosporangiales</taxon>
        <taxon>Streptosporangiaceae</taxon>
        <taxon>Nonomuraea</taxon>
    </lineage>
</organism>
<dbReference type="InterPro" id="IPR011008">
    <property type="entry name" value="Dimeric_a/b-barrel"/>
</dbReference>
<dbReference type="Pfam" id="PF03992">
    <property type="entry name" value="ABM"/>
    <property type="match status" value="1"/>
</dbReference>
<dbReference type="Proteomes" id="UP001612928">
    <property type="component" value="Unassembled WGS sequence"/>
</dbReference>
<dbReference type="SUPFAM" id="SSF54909">
    <property type="entry name" value="Dimeric alpha+beta barrel"/>
    <property type="match status" value="1"/>
</dbReference>
<dbReference type="GO" id="GO:0004497">
    <property type="term" value="F:monooxygenase activity"/>
    <property type="evidence" value="ECO:0007669"/>
    <property type="project" value="UniProtKB-KW"/>
</dbReference>
<comment type="caution">
    <text evidence="2">The sequence shown here is derived from an EMBL/GenBank/DDBJ whole genome shotgun (WGS) entry which is preliminary data.</text>
</comment>
<gene>
    <name evidence="2" type="ORF">ACIBP5_03380</name>
</gene>
<sequence>MTTTVELTRFRVRPEHADRLPAARSGMLADFRADRSGFLGARLVRLPGDEWLDIVEWRSPGDFAASRAKGANLPGIRAFFDLIDELVSAEEGTTDESENPA</sequence>
<keyword evidence="2" id="KW-0560">Oxidoreductase</keyword>
<evidence type="ECO:0000313" key="2">
    <source>
        <dbReference type="EMBL" id="MFI7438991.1"/>
    </source>
</evidence>
<dbReference type="RefSeq" id="WP_101787582.1">
    <property type="nucleotide sequence ID" value="NZ_JBITMB010000001.1"/>
</dbReference>
<accession>A0ABW7ZWQ9</accession>
<dbReference type="InterPro" id="IPR007138">
    <property type="entry name" value="ABM_dom"/>
</dbReference>
<dbReference type="EMBL" id="JBITMB010000001">
    <property type="protein sequence ID" value="MFI7438991.1"/>
    <property type="molecule type" value="Genomic_DNA"/>
</dbReference>
<keyword evidence="2" id="KW-0503">Monooxygenase</keyword>
<reference evidence="2 3" key="1">
    <citation type="submission" date="2024-10" db="EMBL/GenBank/DDBJ databases">
        <title>The Natural Products Discovery Center: Release of the First 8490 Sequenced Strains for Exploring Actinobacteria Biosynthetic Diversity.</title>
        <authorList>
            <person name="Kalkreuter E."/>
            <person name="Kautsar S.A."/>
            <person name="Yang D."/>
            <person name="Bader C.D."/>
            <person name="Teijaro C.N."/>
            <person name="Fluegel L."/>
            <person name="Davis C.M."/>
            <person name="Simpson J.R."/>
            <person name="Lauterbach L."/>
            <person name="Steele A.D."/>
            <person name="Gui C."/>
            <person name="Meng S."/>
            <person name="Li G."/>
            <person name="Viehrig K."/>
            <person name="Ye F."/>
            <person name="Su P."/>
            <person name="Kiefer A.F."/>
            <person name="Nichols A."/>
            <person name="Cepeda A.J."/>
            <person name="Yan W."/>
            <person name="Fan B."/>
            <person name="Jiang Y."/>
            <person name="Adhikari A."/>
            <person name="Zheng C.-J."/>
            <person name="Schuster L."/>
            <person name="Cowan T.M."/>
            <person name="Smanski M.J."/>
            <person name="Chevrette M.G."/>
            <person name="De Carvalho L.P.S."/>
            <person name="Shen B."/>
        </authorList>
    </citation>
    <scope>NUCLEOTIDE SEQUENCE [LARGE SCALE GENOMIC DNA]</scope>
    <source>
        <strain evidence="2 3">NPDC049503</strain>
    </source>
</reference>
<evidence type="ECO:0000259" key="1">
    <source>
        <dbReference type="Pfam" id="PF03992"/>
    </source>
</evidence>
<keyword evidence="3" id="KW-1185">Reference proteome</keyword>
<feature type="domain" description="ABM" evidence="1">
    <location>
        <begin position="7"/>
        <end position="68"/>
    </location>
</feature>
<protein>
    <submittedName>
        <fullName evidence="2">Antibiotic biosynthesis monooxygenase</fullName>
    </submittedName>
</protein>
<evidence type="ECO:0000313" key="3">
    <source>
        <dbReference type="Proteomes" id="UP001612928"/>
    </source>
</evidence>
<proteinExistence type="predicted"/>